<organism evidence="1 2">
    <name type="scientific">Amaricoccus solimangrovi</name>
    <dbReference type="NCBI Taxonomy" id="2589815"/>
    <lineage>
        <taxon>Bacteria</taxon>
        <taxon>Pseudomonadati</taxon>
        <taxon>Pseudomonadota</taxon>
        <taxon>Alphaproteobacteria</taxon>
        <taxon>Rhodobacterales</taxon>
        <taxon>Paracoccaceae</taxon>
        <taxon>Amaricoccus</taxon>
    </lineage>
</organism>
<dbReference type="EMBL" id="VFRP01000002">
    <property type="protein sequence ID" value="TPE53065.1"/>
    <property type="molecule type" value="Genomic_DNA"/>
</dbReference>
<name>A0A501WXU2_9RHOB</name>
<accession>A0A501WXU2</accession>
<dbReference type="RefSeq" id="WP_140452686.1">
    <property type="nucleotide sequence ID" value="NZ_VFRP01000002.1"/>
</dbReference>
<protein>
    <submittedName>
        <fullName evidence="1">Uncharacterized protein</fullName>
    </submittedName>
</protein>
<dbReference type="AlphaFoldDB" id="A0A501WXU2"/>
<reference evidence="1 2" key="1">
    <citation type="submission" date="2019-06" db="EMBL/GenBank/DDBJ databases">
        <title>A novel bacterium of genus Amaricoccus, isolated from marine sediment.</title>
        <authorList>
            <person name="Huang H."/>
            <person name="Mo K."/>
            <person name="Hu Y."/>
        </authorList>
    </citation>
    <scope>NUCLEOTIDE SEQUENCE [LARGE SCALE GENOMIC DNA]</scope>
    <source>
        <strain evidence="1 2">HB172011</strain>
    </source>
</reference>
<dbReference type="Proteomes" id="UP000319255">
    <property type="component" value="Unassembled WGS sequence"/>
</dbReference>
<evidence type="ECO:0000313" key="1">
    <source>
        <dbReference type="EMBL" id="TPE53065.1"/>
    </source>
</evidence>
<gene>
    <name evidence="1" type="ORF">FJM51_03300</name>
</gene>
<evidence type="ECO:0000313" key="2">
    <source>
        <dbReference type="Proteomes" id="UP000319255"/>
    </source>
</evidence>
<proteinExistence type="predicted"/>
<keyword evidence="2" id="KW-1185">Reference proteome</keyword>
<sequence length="59" mass="7002">MNRSTEMRRLTEAGWQAIPRGYLPPDALRRVERLIAECADERERILAEPKRPGKQKRER</sequence>
<comment type="caution">
    <text evidence="1">The sequence shown here is derived from an EMBL/GenBank/DDBJ whole genome shotgun (WGS) entry which is preliminary data.</text>
</comment>